<dbReference type="InterPro" id="IPR035979">
    <property type="entry name" value="RBD_domain_sf"/>
</dbReference>
<dbReference type="EMBL" id="CAKLBY020000101">
    <property type="protein sequence ID" value="CAK7926625.1"/>
    <property type="molecule type" value="Genomic_DNA"/>
</dbReference>
<evidence type="ECO:0000256" key="1">
    <source>
        <dbReference type="PROSITE-ProRule" id="PRU00176"/>
    </source>
</evidence>
<dbReference type="PROSITE" id="PS50102">
    <property type="entry name" value="RRM"/>
    <property type="match status" value="1"/>
</dbReference>
<feature type="domain" description="RRM" evidence="3">
    <location>
        <begin position="31"/>
        <end position="110"/>
    </location>
</feature>
<dbReference type="EMBL" id="CAKLBY020000014">
    <property type="protein sequence ID" value="CAK7896676.1"/>
    <property type="molecule type" value="Genomic_DNA"/>
</dbReference>
<feature type="compositionally biased region" description="Low complexity" evidence="2">
    <location>
        <begin position="174"/>
        <end position="183"/>
    </location>
</feature>
<dbReference type="InterPro" id="IPR012677">
    <property type="entry name" value="Nucleotide-bd_a/b_plait_sf"/>
</dbReference>
<organism evidence="7 8">
    <name type="scientific">Peronospora matthiolae</name>
    <dbReference type="NCBI Taxonomy" id="2874970"/>
    <lineage>
        <taxon>Eukaryota</taxon>
        <taxon>Sar</taxon>
        <taxon>Stramenopiles</taxon>
        <taxon>Oomycota</taxon>
        <taxon>Peronosporomycetes</taxon>
        <taxon>Peronosporales</taxon>
        <taxon>Peronosporaceae</taxon>
        <taxon>Peronospora</taxon>
    </lineage>
</organism>
<dbReference type="Pfam" id="PF00076">
    <property type="entry name" value="RRM_1"/>
    <property type="match status" value="1"/>
</dbReference>
<feature type="compositionally biased region" description="Basic residues" evidence="2">
    <location>
        <begin position="203"/>
        <end position="212"/>
    </location>
</feature>
<comment type="caution">
    <text evidence="7">The sequence shown here is derived from an EMBL/GenBank/DDBJ whole genome shotgun (WGS) entry which is preliminary data.</text>
</comment>
<evidence type="ECO:0000313" key="6">
    <source>
        <dbReference type="EMBL" id="CAK7926612.1"/>
    </source>
</evidence>
<dbReference type="SUPFAM" id="SSF54928">
    <property type="entry name" value="RNA-binding domain, RBD"/>
    <property type="match status" value="1"/>
</dbReference>
<evidence type="ECO:0000259" key="3">
    <source>
        <dbReference type="PROSITE" id="PS50102"/>
    </source>
</evidence>
<dbReference type="Proteomes" id="UP001162060">
    <property type="component" value="Unassembled WGS sequence"/>
</dbReference>
<feature type="region of interest" description="Disordered" evidence="2">
    <location>
        <begin position="174"/>
        <end position="212"/>
    </location>
</feature>
<dbReference type="Gene3D" id="3.30.70.330">
    <property type="match status" value="1"/>
</dbReference>
<evidence type="ECO:0000313" key="5">
    <source>
        <dbReference type="EMBL" id="CAK7896742.1"/>
    </source>
</evidence>
<name>A0AAV1TZJ7_9STRA</name>
<dbReference type="EMBL" id="CAKLBY020000014">
    <property type="protein sequence ID" value="CAK7896742.1"/>
    <property type="molecule type" value="Genomic_DNA"/>
</dbReference>
<evidence type="ECO:0000313" key="8">
    <source>
        <dbReference type="Proteomes" id="UP001162060"/>
    </source>
</evidence>
<accession>A0AAV1TZJ7</accession>
<evidence type="ECO:0000313" key="7">
    <source>
        <dbReference type="EMBL" id="CAK7926625.1"/>
    </source>
</evidence>
<keyword evidence="1" id="KW-0694">RNA-binding</keyword>
<proteinExistence type="predicted"/>
<gene>
    <name evidence="6" type="ORF">PM001_LOCUS11762</name>
    <name evidence="7" type="ORF">PM001_LOCUS11775</name>
    <name evidence="4" type="ORF">PM001_LOCUS1287</name>
    <name evidence="5" type="ORF">PM001_LOCUS1300</name>
</gene>
<dbReference type="EMBL" id="CAKLBY020000101">
    <property type="protein sequence ID" value="CAK7926612.1"/>
    <property type="molecule type" value="Genomic_DNA"/>
</dbReference>
<evidence type="ECO:0000256" key="2">
    <source>
        <dbReference type="SAM" id="MobiDB-lite"/>
    </source>
</evidence>
<dbReference type="GO" id="GO:0003723">
    <property type="term" value="F:RNA binding"/>
    <property type="evidence" value="ECO:0007669"/>
    <property type="project" value="UniProtKB-UniRule"/>
</dbReference>
<protein>
    <recommendedName>
        <fullName evidence="3">RRM domain-containing protein</fullName>
    </recommendedName>
</protein>
<dbReference type="AlphaFoldDB" id="A0AAV1TZJ7"/>
<reference evidence="7" key="1">
    <citation type="submission" date="2024-01" db="EMBL/GenBank/DDBJ databases">
        <authorList>
            <person name="Webb A."/>
        </authorList>
    </citation>
    <scope>NUCLEOTIDE SEQUENCE</scope>
    <source>
        <strain evidence="7">Pm1</strain>
    </source>
</reference>
<evidence type="ECO:0000313" key="4">
    <source>
        <dbReference type="EMBL" id="CAK7896676.1"/>
    </source>
</evidence>
<dbReference type="InterPro" id="IPR000504">
    <property type="entry name" value="RRM_dom"/>
</dbReference>
<sequence length="212" mass="22831">MAPAAPQKDVKHELNATTLDATNGRGCRNGHVVIVTSVPSSLCASESTVRHLFATYGTLMSVTVHHNFLDMEPDGFMYLEYSEKQAAEAAVAAVEEKSVGSAVAAAAPSARSKNAVLPSAVAGMKAALALARGVPQIEVDEEVKDALLGRQEVNRFTQSQQELVDEEDLILQSLSQHSLTSSQPKAKRDKRRRSSETSVGSRGPKKTRKVRY</sequence>